<evidence type="ECO:0000313" key="1">
    <source>
        <dbReference type="EMBL" id="MBB4882970.1"/>
    </source>
</evidence>
<dbReference type="Pfam" id="PF21645">
    <property type="entry name" value="FakA-like_M"/>
    <property type="match status" value="1"/>
</dbReference>
<organism evidence="1 2">
    <name type="scientific">Micrococcus flavus</name>
    <dbReference type="NCBI Taxonomy" id="384602"/>
    <lineage>
        <taxon>Bacteria</taxon>
        <taxon>Bacillati</taxon>
        <taxon>Actinomycetota</taxon>
        <taxon>Actinomycetes</taxon>
        <taxon>Micrococcales</taxon>
        <taxon>Micrococcaceae</taxon>
        <taxon>Micrococcus</taxon>
    </lineage>
</organism>
<dbReference type="Gene3D" id="1.25.40.340">
    <property type="match status" value="1"/>
</dbReference>
<dbReference type="Pfam" id="PF02734">
    <property type="entry name" value="Dak2"/>
    <property type="match status" value="1"/>
</dbReference>
<dbReference type="PANTHER" id="PTHR33434">
    <property type="entry name" value="DEGV DOMAIN-CONTAINING PROTEIN DR_1986-RELATED"/>
    <property type="match status" value="1"/>
</dbReference>
<keyword evidence="2" id="KW-1185">Reference proteome</keyword>
<dbReference type="InterPro" id="IPR048394">
    <property type="entry name" value="FakA-like_M"/>
</dbReference>
<dbReference type="InterPro" id="IPR036117">
    <property type="entry name" value="DhaL_dom_sf"/>
</dbReference>
<dbReference type="RefSeq" id="WP_135028111.1">
    <property type="nucleotide sequence ID" value="NZ_BMLA01000001.1"/>
</dbReference>
<dbReference type="PROSITE" id="PS51480">
    <property type="entry name" value="DHAL"/>
    <property type="match status" value="1"/>
</dbReference>
<accession>A0A4Y8X4P9</accession>
<evidence type="ECO:0000313" key="2">
    <source>
        <dbReference type="Proteomes" id="UP000560081"/>
    </source>
</evidence>
<gene>
    <name evidence="1" type="ORF">BJ976_001321</name>
</gene>
<dbReference type="AlphaFoldDB" id="A0A4Y8X4P9"/>
<dbReference type="Proteomes" id="UP000560081">
    <property type="component" value="Unassembled WGS sequence"/>
</dbReference>
<dbReference type="InterPro" id="IPR050270">
    <property type="entry name" value="DegV_domain_contain"/>
</dbReference>
<dbReference type="SMART" id="SM01120">
    <property type="entry name" value="Dak2"/>
    <property type="match status" value="1"/>
</dbReference>
<dbReference type="PANTHER" id="PTHR33434:SF4">
    <property type="entry name" value="PHOSPHATASE PROTEIN"/>
    <property type="match status" value="1"/>
</dbReference>
<proteinExistence type="predicted"/>
<protein>
    <submittedName>
        <fullName evidence="1">Dihydroxyacetone kinase-like predicted kinase</fullName>
    </submittedName>
</protein>
<keyword evidence="1" id="KW-0418">Kinase</keyword>
<dbReference type="EMBL" id="JACHMC010000001">
    <property type="protein sequence ID" value="MBB4882970.1"/>
    <property type="molecule type" value="Genomic_DNA"/>
</dbReference>
<dbReference type="InterPro" id="IPR004007">
    <property type="entry name" value="DhaL_dom"/>
</dbReference>
<dbReference type="GO" id="GO:0006071">
    <property type="term" value="P:glycerol metabolic process"/>
    <property type="evidence" value="ECO:0007669"/>
    <property type="project" value="InterPro"/>
</dbReference>
<comment type="caution">
    <text evidence="1">The sequence shown here is derived from an EMBL/GenBank/DDBJ whole genome shotgun (WGS) entry which is preliminary data.</text>
</comment>
<dbReference type="OrthoDB" id="9760324at2"/>
<reference evidence="1 2" key="1">
    <citation type="submission" date="2020-08" db="EMBL/GenBank/DDBJ databases">
        <title>Sequencing the genomes of 1000 actinobacteria strains.</title>
        <authorList>
            <person name="Klenk H.-P."/>
        </authorList>
    </citation>
    <scope>NUCLEOTIDE SEQUENCE [LARGE SCALE GENOMIC DNA]</scope>
    <source>
        <strain evidence="1 2">DSM 19079</strain>
    </source>
</reference>
<dbReference type="SUPFAM" id="SSF101473">
    <property type="entry name" value="DhaL-like"/>
    <property type="match status" value="1"/>
</dbReference>
<name>A0A4Y8X4P9_9MICC</name>
<keyword evidence="1" id="KW-0808">Transferase</keyword>
<sequence>MSPAGGAVVRWLARAEALLGAAAPRLDALNLFPVPDADTGTNMHATLLAALRAVEAEAPGADLAETVAHAGTAALDAARGNSGTLLAVALTGAAEPLRGVTQAHPAALARAMRGADRAARAALSDPREGTILSVLSAAADSLEASAAAPAREPDPAERLSAAVTAMVGDARRAVEETESRLAPLTRARVVDAGAVGALWVLEALRAEVVGGGADLDIAAALHGYADGPGDADAAAPAPASEAGGAAVEVMCTLELAPLQAALLRQRLEEVGDSVILAPVTRTPDDAGRLPWRVHVHVRRAEDALDVLHADAEPRGVTVADLRAGHAHPERSAAEPSCGEGPGSPERHAG</sequence>
<dbReference type="GO" id="GO:0004371">
    <property type="term" value="F:glycerone kinase activity"/>
    <property type="evidence" value="ECO:0007669"/>
    <property type="project" value="InterPro"/>
</dbReference>